<accession>A0A9D4ZNM9</accession>
<dbReference type="GO" id="GO:0005874">
    <property type="term" value="C:microtubule"/>
    <property type="evidence" value="ECO:0007669"/>
    <property type="project" value="InterPro"/>
</dbReference>
<feature type="compositionally biased region" description="Basic and acidic residues" evidence="1">
    <location>
        <begin position="825"/>
        <end position="836"/>
    </location>
</feature>
<dbReference type="Gene3D" id="1.25.10.10">
    <property type="entry name" value="Leucine-rich Repeat Variant"/>
    <property type="match status" value="2"/>
</dbReference>
<sequence length="1096" mass="119765">MAQTGRGVGQRAGHTGTTGRPSSYAGSVGGGPPSHLLLMELKHRMLAALAKLSDRDTQQLAVEDLQKLVEVLSPEGLSMCLSCLYDTDTQQKSTVKRECVRLLATLAARHGPLLIPHLPKIVSSIVRRLKDPDTGVRDACIDAMGSLASHIVYLLPPLASKAYVGALAGTTSPPRGTPRSNMQSDTNLHSCVHANEGACMQKMQTNGPVRSNSGPPFTHNNHQDPVTAHVQPHPSLGNAQSSNMQELNAFVKPLFDALSEQNRSVQSGAAMCLARVITSVQGNPHSPSTSRLSQRVCKLLTNPSFLAKAALLPVISSLCQVGAVYNQAVISTMVPCVHDALESHDWATRKTAAETLTCMGSSLGAQLTTFKSGTLLLLESCRFDKVKPVRDSVQDAIQTWKTLTGVEREMGSSTCSTPSANGSTGSGSNAFEKLPGILKKRSAALTDKKPNARFFNKMESQSSDDWHIEVAVPRSCPPPSVTGYKGIDTNGLSRSNTNECKSLCRQTDSFAGGSSFMEDHGIENSRLHHVSGDTDSKEVLRLETCDVDDDNSNMLDDMSSYQNSKTEITEILGVATERSLALSNASDIDSQLWDITSPSLRSPSGHMVSNGKNNYTDQVDAANWLMVQKQLSQLEYQQSNIMDLFQEFMGSSRNSMFALEARIKVLERVVEDISQDLDIPASDCLDRYNNEMSDHLYGDKYFSSQQDEQYSMQSSMSRNGRMDGLSPCTSSASKAGANFMMNELTYNVSASRWKSNADADVREEHWSESPTNHFESVEENAYRMEPHRIDEPCHKDKDQELMRRVNNALRADVTRPSNGNLLRGGIEKENDDHADPEQIASRRVWDRESIISAALGNHGRPGEGPSARSVWQASKDEATLAAIRGAGEEDSEPNLSTGTSSTKLAMQVEALHIQALDEGKKSGEVGEKASNSASRCSSSSNIAAGNNKVDQEGKRAYWRLWSRAVELVQLGNMDCAYMDVLGSGDELMLVRLMNKTGPVLEKLSSTTANEMLQNVAQLLRQHSFFDFSLPWVQQVADLVMDMGANNLDILSNVKRELIQSIQEASHMEIPNDWLGNSINELCSILMDAWSTEQDIH</sequence>
<feature type="compositionally biased region" description="Polar residues" evidence="1">
    <location>
        <begin position="211"/>
        <end position="224"/>
    </location>
</feature>
<feature type="domain" description="TORTIFOLIA1/SINE1-2 N-terminal" evidence="3">
    <location>
        <begin position="39"/>
        <end position="152"/>
    </location>
</feature>
<protein>
    <recommendedName>
        <fullName evidence="6">TOG domain-containing protein</fullName>
    </recommendedName>
</protein>
<evidence type="ECO:0000259" key="2">
    <source>
        <dbReference type="Pfam" id="PF24713"/>
    </source>
</evidence>
<dbReference type="Pfam" id="PF24714">
    <property type="entry name" value="TOR1L1_N"/>
    <property type="match status" value="2"/>
</dbReference>
<evidence type="ECO:0000259" key="3">
    <source>
        <dbReference type="Pfam" id="PF24714"/>
    </source>
</evidence>
<organism evidence="4 5">
    <name type="scientific">Adiantum capillus-veneris</name>
    <name type="common">Maidenhair fern</name>
    <dbReference type="NCBI Taxonomy" id="13818"/>
    <lineage>
        <taxon>Eukaryota</taxon>
        <taxon>Viridiplantae</taxon>
        <taxon>Streptophyta</taxon>
        <taxon>Embryophyta</taxon>
        <taxon>Tracheophyta</taxon>
        <taxon>Polypodiopsida</taxon>
        <taxon>Polypodiidae</taxon>
        <taxon>Polypodiales</taxon>
        <taxon>Pteridineae</taxon>
        <taxon>Pteridaceae</taxon>
        <taxon>Vittarioideae</taxon>
        <taxon>Adiantum</taxon>
    </lineage>
</organism>
<feature type="compositionally biased region" description="Gly residues" evidence="1">
    <location>
        <begin position="1"/>
        <end position="10"/>
    </location>
</feature>
<gene>
    <name evidence="4" type="ORF">GOP47_0002011</name>
</gene>
<dbReference type="InterPro" id="IPR057599">
    <property type="entry name" value="TORTIFOLIA1/TORL1-2_C"/>
</dbReference>
<dbReference type="InterPro" id="IPR011989">
    <property type="entry name" value="ARM-like"/>
</dbReference>
<feature type="compositionally biased region" description="Low complexity" evidence="1">
    <location>
        <begin position="416"/>
        <end position="429"/>
    </location>
</feature>
<keyword evidence="5" id="KW-1185">Reference proteome</keyword>
<dbReference type="PANTHER" id="PTHR31355">
    <property type="entry name" value="MICROTUBULE-ASSOCIATED PROTEIN TORTIFOLIA1"/>
    <property type="match status" value="1"/>
</dbReference>
<feature type="domain" description="TORTIFOLIA1/SINE1-2 N-terminal" evidence="3">
    <location>
        <begin position="239"/>
        <end position="401"/>
    </location>
</feature>
<dbReference type="Proteomes" id="UP000886520">
    <property type="component" value="Chromosome 2"/>
</dbReference>
<feature type="region of interest" description="Disordered" evidence="1">
    <location>
        <begin position="917"/>
        <end position="945"/>
    </location>
</feature>
<feature type="domain" description="TORTIFOLIA1/TORL1-2 C-terminal" evidence="2">
    <location>
        <begin position="957"/>
        <end position="1089"/>
    </location>
</feature>
<feature type="region of interest" description="Disordered" evidence="1">
    <location>
        <begin position="211"/>
        <end position="239"/>
    </location>
</feature>
<dbReference type="InterPro" id="IPR033337">
    <property type="entry name" value="TORTIFOLIA1/SINE1-2"/>
</dbReference>
<dbReference type="Pfam" id="PF24713">
    <property type="entry name" value="TOR1L1_C"/>
    <property type="match status" value="1"/>
</dbReference>
<feature type="compositionally biased region" description="Low complexity" evidence="1">
    <location>
        <begin position="929"/>
        <end position="944"/>
    </location>
</feature>
<feature type="region of interest" description="Disordered" evidence="1">
    <location>
        <begin position="854"/>
        <end position="873"/>
    </location>
</feature>
<evidence type="ECO:0000313" key="5">
    <source>
        <dbReference type="Proteomes" id="UP000886520"/>
    </source>
</evidence>
<proteinExistence type="predicted"/>
<name>A0A9D4ZNM9_ADICA</name>
<evidence type="ECO:0008006" key="6">
    <source>
        <dbReference type="Google" id="ProtNLM"/>
    </source>
</evidence>
<dbReference type="GO" id="GO:0008017">
    <property type="term" value="F:microtubule binding"/>
    <property type="evidence" value="ECO:0007669"/>
    <property type="project" value="InterPro"/>
</dbReference>
<dbReference type="InterPro" id="IPR057600">
    <property type="entry name" value="TORTIFOLIA1/SINE1-2_N"/>
</dbReference>
<feature type="compositionally biased region" description="Polar residues" evidence="1">
    <location>
        <begin position="15"/>
        <end position="25"/>
    </location>
</feature>
<dbReference type="OrthoDB" id="298726at2759"/>
<evidence type="ECO:0000313" key="4">
    <source>
        <dbReference type="EMBL" id="KAI5082268.1"/>
    </source>
</evidence>
<feature type="compositionally biased region" description="Basic and acidic residues" evidence="1">
    <location>
        <begin position="917"/>
        <end position="927"/>
    </location>
</feature>
<feature type="region of interest" description="Disordered" evidence="1">
    <location>
        <begin position="814"/>
        <end position="837"/>
    </location>
</feature>
<dbReference type="EMBL" id="JABFUD020000003">
    <property type="protein sequence ID" value="KAI5082268.1"/>
    <property type="molecule type" value="Genomic_DNA"/>
</dbReference>
<dbReference type="InterPro" id="IPR016024">
    <property type="entry name" value="ARM-type_fold"/>
</dbReference>
<evidence type="ECO:0000256" key="1">
    <source>
        <dbReference type="SAM" id="MobiDB-lite"/>
    </source>
</evidence>
<dbReference type="PANTHER" id="PTHR31355:SF7">
    <property type="entry name" value="MICROTUBULE-ASSOCIATED PROTEIN TORTIFOLIA1"/>
    <property type="match status" value="1"/>
</dbReference>
<dbReference type="SUPFAM" id="SSF48371">
    <property type="entry name" value="ARM repeat"/>
    <property type="match status" value="1"/>
</dbReference>
<feature type="region of interest" description="Disordered" evidence="1">
    <location>
        <begin position="410"/>
        <end position="429"/>
    </location>
</feature>
<feature type="region of interest" description="Disordered" evidence="1">
    <location>
        <begin position="1"/>
        <end position="29"/>
    </location>
</feature>
<reference evidence="4" key="1">
    <citation type="submission" date="2021-01" db="EMBL/GenBank/DDBJ databases">
        <title>Adiantum capillus-veneris genome.</title>
        <authorList>
            <person name="Fang Y."/>
            <person name="Liao Q."/>
        </authorList>
    </citation>
    <scope>NUCLEOTIDE SEQUENCE</scope>
    <source>
        <strain evidence="4">H3</strain>
        <tissue evidence="4">Leaf</tissue>
    </source>
</reference>
<dbReference type="AlphaFoldDB" id="A0A9D4ZNM9"/>
<comment type="caution">
    <text evidence="4">The sequence shown here is derived from an EMBL/GenBank/DDBJ whole genome shotgun (WGS) entry which is preliminary data.</text>
</comment>